<feature type="transmembrane region" description="Helical" evidence="3">
    <location>
        <begin position="536"/>
        <end position="559"/>
    </location>
</feature>
<keyword evidence="1" id="KW-0328">Glycosyltransferase</keyword>
<dbReference type="GO" id="GO:0008194">
    <property type="term" value="F:UDP-glycosyltransferase activity"/>
    <property type="evidence" value="ECO:0007669"/>
    <property type="project" value="InterPro"/>
</dbReference>
<evidence type="ECO:0000256" key="3">
    <source>
        <dbReference type="SAM" id="Phobius"/>
    </source>
</evidence>
<keyword evidence="3" id="KW-0472">Membrane</keyword>
<evidence type="ECO:0000313" key="5">
    <source>
        <dbReference type="Proteomes" id="UP000249789"/>
    </source>
</evidence>
<dbReference type="RefSeq" id="XP_040803085.1">
    <property type="nucleotide sequence ID" value="XM_040944280.1"/>
</dbReference>
<protein>
    <submittedName>
        <fullName evidence="4">Putative UDP-glucoronosyl and UDP-glucosyl transferase</fullName>
    </submittedName>
</protein>
<dbReference type="SUPFAM" id="SSF53756">
    <property type="entry name" value="UDP-Glycosyltransferase/glycogen phosphorylase"/>
    <property type="match status" value="1"/>
</dbReference>
<sequence>MPVHITYNGTTSLGPQGTMSDNAHPFRKILLVATTGGFTHAAPVLELGKVLSERGHTIDFATMEGQEHWTKDYPFISQLHILGAGPTEQQLSEHYLRMRSWDMSVGLAGAMPSKYMFDSFWPVTYDHLKDIMDDPARRPDFIIADFFVDAVKDMHFQYQVPVAIVHPQMPALMLPCSYIPGQPGFQLDGTLTSEHASIWLRLKNELVVVKGVREIIRFFRWTKQMRRTHGVYYSIPNPRKPDYLVFINSFFGLEVPRDLPPLAAVVGPILSDTYPPCDEHYTKFLSDRKKVIYIALGTHVILSMADASKILTALFRLLEISVIDGVIWAVGQSGRQDLDPSATFTFVTPSSPPMLSNTVDSNKESREGTITLADLLAGHHPAFLFPHFAPQRALLDHPAVRLYFTHGGGSSANEGLYHGKPMLAMGIFSDQIANTARLVHGGVAESLNKFSFTAEEVFEKARRILEDVDGRHARESLRLQRIARVASRRKHYAADLVEEVLYDTELRVVDGKEVRPMHLQTADMRMPMYKVRNWDLMALAGVGLAGWLGAVAVLGRLVWRHRTLTRGIVLGFMEQFEVALRSAVGE</sequence>
<dbReference type="PANTHER" id="PTHR48043:SF145">
    <property type="entry name" value="FI06409P-RELATED"/>
    <property type="match status" value="1"/>
</dbReference>
<evidence type="ECO:0000256" key="2">
    <source>
        <dbReference type="ARBA" id="ARBA00022679"/>
    </source>
</evidence>
<dbReference type="InterPro" id="IPR050271">
    <property type="entry name" value="UDP-glycosyltransferase"/>
</dbReference>
<dbReference type="GeneID" id="63861613"/>
<name>A0A8G1RWI0_9EURO</name>
<keyword evidence="2 4" id="KW-0808">Transferase</keyword>
<accession>A0A8G1RWI0</accession>
<reference evidence="4 5" key="1">
    <citation type="submission" date="2018-02" db="EMBL/GenBank/DDBJ databases">
        <title>The genomes of Aspergillus section Nigri reveals drivers in fungal speciation.</title>
        <authorList>
            <consortium name="DOE Joint Genome Institute"/>
            <person name="Vesth T.C."/>
            <person name="Nybo J."/>
            <person name="Theobald S."/>
            <person name="Brandl J."/>
            <person name="Frisvad J.C."/>
            <person name="Nielsen K.F."/>
            <person name="Lyhne E.K."/>
            <person name="Kogle M.E."/>
            <person name="Kuo A."/>
            <person name="Riley R."/>
            <person name="Clum A."/>
            <person name="Nolan M."/>
            <person name="Lipzen A."/>
            <person name="Salamov A."/>
            <person name="Henrissat B."/>
            <person name="Wiebenga A."/>
            <person name="De vries R.P."/>
            <person name="Grigoriev I.V."/>
            <person name="Mortensen U.H."/>
            <person name="Andersen M.R."/>
            <person name="Baker S.E."/>
        </authorList>
    </citation>
    <scope>NUCLEOTIDE SEQUENCE [LARGE SCALE GENOMIC DNA]</scope>
    <source>
        <strain evidence="4 5">CBS 313.89</strain>
    </source>
</reference>
<dbReference type="CDD" id="cd03784">
    <property type="entry name" value="GT1_Gtf-like"/>
    <property type="match status" value="1"/>
</dbReference>
<keyword evidence="3" id="KW-0812">Transmembrane</keyword>
<dbReference type="OrthoDB" id="5835829at2759"/>
<dbReference type="InterPro" id="IPR002213">
    <property type="entry name" value="UDP_glucos_trans"/>
</dbReference>
<dbReference type="AlphaFoldDB" id="A0A8G1RWI0"/>
<proteinExistence type="predicted"/>
<evidence type="ECO:0000256" key="1">
    <source>
        <dbReference type="ARBA" id="ARBA00022676"/>
    </source>
</evidence>
<dbReference type="Proteomes" id="UP000249789">
    <property type="component" value="Unassembled WGS sequence"/>
</dbReference>
<dbReference type="EMBL" id="KZ824634">
    <property type="protein sequence ID" value="RAK79075.1"/>
    <property type="molecule type" value="Genomic_DNA"/>
</dbReference>
<gene>
    <name evidence="4" type="ORF">BO72DRAFT_446372</name>
</gene>
<dbReference type="PANTHER" id="PTHR48043">
    <property type="entry name" value="EG:EG0003.4 PROTEIN-RELATED"/>
    <property type="match status" value="1"/>
</dbReference>
<evidence type="ECO:0000313" key="4">
    <source>
        <dbReference type="EMBL" id="RAK79075.1"/>
    </source>
</evidence>
<dbReference type="Pfam" id="PF00201">
    <property type="entry name" value="UDPGT"/>
    <property type="match status" value="1"/>
</dbReference>
<dbReference type="VEuPathDB" id="FungiDB:BO72DRAFT_446372"/>
<keyword evidence="3" id="KW-1133">Transmembrane helix</keyword>
<organism evidence="4 5">
    <name type="scientific">Aspergillus fijiensis CBS 313.89</name>
    <dbReference type="NCBI Taxonomy" id="1448319"/>
    <lineage>
        <taxon>Eukaryota</taxon>
        <taxon>Fungi</taxon>
        <taxon>Dikarya</taxon>
        <taxon>Ascomycota</taxon>
        <taxon>Pezizomycotina</taxon>
        <taxon>Eurotiomycetes</taxon>
        <taxon>Eurotiomycetidae</taxon>
        <taxon>Eurotiales</taxon>
        <taxon>Aspergillaceae</taxon>
        <taxon>Aspergillus</taxon>
    </lineage>
</organism>
<keyword evidence="5" id="KW-1185">Reference proteome</keyword>
<dbReference type="Gene3D" id="3.40.50.2000">
    <property type="entry name" value="Glycogen Phosphorylase B"/>
    <property type="match status" value="2"/>
</dbReference>